<evidence type="ECO:0000313" key="2">
    <source>
        <dbReference type="EMBL" id="KAF9522860.1"/>
    </source>
</evidence>
<reference evidence="2" key="1">
    <citation type="submission" date="2020-11" db="EMBL/GenBank/DDBJ databases">
        <authorList>
            <consortium name="DOE Joint Genome Institute"/>
            <person name="Ahrendt S."/>
            <person name="Riley R."/>
            <person name="Andreopoulos W."/>
            <person name="Labutti K."/>
            <person name="Pangilinan J."/>
            <person name="Ruiz-Duenas F.J."/>
            <person name="Barrasa J.M."/>
            <person name="Sanchez-Garcia M."/>
            <person name="Camarero S."/>
            <person name="Miyauchi S."/>
            <person name="Serrano A."/>
            <person name="Linde D."/>
            <person name="Babiker R."/>
            <person name="Drula E."/>
            <person name="Ayuso-Fernandez I."/>
            <person name="Pacheco R."/>
            <person name="Padilla G."/>
            <person name="Ferreira P."/>
            <person name="Barriuso J."/>
            <person name="Kellner H."/>
            <person name="Castanera R."/>
            <person name="Alfaro M."/>
            <person name="Ramirez L."/>
            <person name="Pisabarro A.G."/>
            <person name="Kuo A."/>
            <person name="Tritt A."/>
            <person name="Lipzen A."/>
            <person name="He G."/>
            <person name="Yan M."/>
            <person name="Ng V."/>
            <person name="Cullen D."/>
            <person name="Martin F."/>
            <person name="Rosso M.-N."/>
            <person name="Henrissat B."/>
            <person name="Hibbett D."/>
            <person name="Martinez A.T."/>
            <person name="Grigoriev I.V."/>
        </authorList>
    </citation>
    <scope>NUCLEOTIDE SEQUENCE</scope>
    <source>
        <strain evidence="2">CBS 506.95</strain>
    </source>
</reference>
<dbReference type="EMBL" id="MU157932">
    <property type="protein sequence ID" value="KAF9522860.1"/>
    <property type="molecule type" value="Genomic_DNA"/>
</dbReference>
<feature type="signal peptide" evidence="1">
    <location>
        <begin position="1"/>
        <end position="22"/>
    </location>
</feature>
<sequence length="92" mass="10609">MRFSIVFSSIAVIFVAISGVSASCRTDMDCGRGKMCKFRSVKDSRGECYKRGEGPPTPRVKRSYDIDEVDARSFDDFEEEFYARYFDDEFDL</sequence>
<evidence type="ECO:0000256" key="1">
    <source>
        <dbReference type="SAM" id="SignalP"/>
    </source>
</evidence>
<gene>
    <name evidence="2" type="ORF">CPB83DRAFT_899307</name>
</gene>
<proteinExistence type="predicted"/>
<keyword evidence="3" id="KW-1185">Reference proteome</keyword>
<protein>
    <submittedName>
        <fullName evidence="2">Uncharacterized protein</fullName>
    </submittedName>
</protein>
<comment type="caution">
    <text evidence="2">The sequence shown here is derived from an EMBL/GenBank/DDBJ whole genome shotgun (WGS) entry which is preliminary data.</text>
</comment>
<dbReference type="Proteomes" id="UP000807306">
    <property type="component" value="Unassembled WGS sequence"/>
</dbReference>
<feature type="chain" id="PRO_5040368023" evidence="1">
    <location>
        <begin position="23"/>
        <end position="92"/>
    </location>
</feature>
<dbReference type="AlphaFoldDB" id="A0A9P6JJC5"/>
<name>A0A9P6JJC5_9AGAR</name>
<dbReference type="OrthoDB" id="3114894at2759"/>
<keyword evidence="1" id="KW-0732">Signal</keyword>
<evidence type="ECO:0000313" key="3">
    <source>
        <dbReference type="Proteomes" id="UP000807306"/>
    </source>
</evidence>
<accession>A0A9P6JJC5</accession>
<organism evidence="2 3">
    <name type="scientific">Crepidotus variabilis</name>
    <dbReference type="NCBI Taxonomy" id="179855"/>
    <lineage>
        <taxon>Eukaryota</taxon>
        <taxon>Fungi</taxon>
        <taxon>Dikarya</taxon>
        <taxon>Basidiomycota</taxon>
        <taxon>Agaricomycotina</taxon>
        <taxon>Agaricomycetes</taxon>
        <taxon>Agaricomycetidae</taxon>
        <taxon>Agaricales</taxon>
        <taxon>Agaricineae</taxon>
        <taxon>Crepidotaceae</taxon>
        <taxon>Crepidotus</taxon>
    </lineage>
</organism>
<dbReference type="PROSITE" id="PS51257">
    <property type="entry name" value="PROKAR_LIPOPROTEIN"/>
    <property type="match status" value="1"/>
</dbReference>